<reference evidence="1 4" key="2">
    <citation type="submission" date="2019-01" db="EMBL/GenBank/DDBJ databases">
        <title>Complete Genome Sequence and Annotation of the Paracoccus pantotrophus type strain DSM 2944.</title>
        <authorList>
            <person name="Bockwoldt J.A."/>
            <person name="Zimmermann M."/>
            <person name="Tiso T."/>
            <person name="Blank L.M."/>
        </authorList>
    </citation>
    <scope>NUCLEOTIDE SEQUENCE [LARGE SCALE GENOMIC DNA]</scope>
    <source>
        <strain evidence="1 4">DSM 2944</strain>
    </source>
</reference>
<proteinExistence type="predicted"/>
<dbReference type="GeneID" id="51372027"/>
<keyword evidence="3" id="KW-1185">Reference proteome</keyword>
<evidence type="ECO:0000313" key="2">
    <source>
        <dbReference type="EMBL" id="RKS51987.1"/>
    </source>
</evidence>
<dbReference type="Proteomes" id="UP000273626">
    <property type="component" value="Unassembled WGS sequence"/>
</dbReference>
<dbReference type="EMBL" id="CP044426">
    <property type="protein sequence ID" value="QFG37561.1"/>
    <property type="molecule type" value="Genomic_DNA"/>
</dbReference>
<accession>A0AAE6TU59</accession>
<evidence type="ECO:0000313" key="4">
    <source>
        <dbReference type="Proteomes" id="UP000326453"/>
    </source>
</evidence>
<dbReference type="Proteomes" id="UP000326453">
    <property type="component" value="Chromosome 1"/>
</dbReference>
<sequence>MSNIDALADNARRRVTAWNETYRKFIETLGAHPPTGAFFYHPAIDEVAEAIVSRKAIHPGHIRDEVEVYNQAAHLLREIALDGEGNLTIEGCDANDCQQEADEIAQSIKSRQGKFLRKRAHIARLWLLMADLLQWESIKNLFLPDVTLYNSNIEWEVVH</sequence>
<gene>
    <name evidence="2" type="ORF">BDE18_1279</name>
    <name evidence="1" type="ORF">ESD82_15670</name>
</gene>
<organism evidence="1 4">
    <name type="scientific">Paracoccus pantotrophus</name>
    <name type="common">Thiosphaera pantotropha</name>
    <dbReference type="NCBI Taxonomy" id="82367"/>
    <lineage>
        <taxon>Bacteria</taxon>
        <taxon>Pseudomonadati</taxon>
        <taxon>Pseudomonadota</taxon>
        <taxon>Alphaproteobacteria</taxon>
        <taxon>Rhodobacterales</taxon>
        <taxon>Paracoccaceae</taxon>
        <taxon>Paracoccus</taxon>
    </lineage>
</organism>
<name>A0AAE6TU59_PARPN</name>
<dbReference type="EMBL" id="RBLI01000001">
    <property type="protein sequence ID" value="RKS51987.1"/>
    <property type="molecule type" value="Genomic_DNA"/>
</dbReference>
<evidence type="ECO:0000313" key="1">
    <source>
        <dbReference type="EMBL" id="QFG37561.1"/>
    </source>
</evidence>
<dbReference type="RefSeq" id="WP_147427950.1">
    <property type="nucleotide sequence ID" value="NZ_CP044426.1"/>
</dbReference>
<protein>
    <submittedName>
        <fullName evidence="1">Uncharacterized protein</fullName>
    </submittedName>
</protein>
<dbReference type="KEGG" id="ppan:ESD82_15670"/>
<dbReference type="AlphaFoldDB" id="A0AAE6TU59"/>
<evidence type="ECO:0000313" key="3">
    <source>
        <dbReference type="Proteomes" id="UP000273626"/>
    </source>
</evidence>
<reference evidence="2 3" key="1">
    <citation type="submission" date="2018-10" db="EMBL/GenBank/DDBJ databases">
        <title>Genomic Encyclopedia of Archaeal and Bacterial Type Strains, Phase II (KMG-II): from individual species to whole genera.</title>
        <authorList>
            <person name="Goeker M."/>
        </authorList>
    </citation>
    <scope>NUCLEOTIDE SEQUENCE [LARGE SCALE GENOMIC DNA]</scope>
    <source>
        <strain evidence="3">ATCC 35512 / DSM 2944 / CIP 106514 / LMD 82.5 / NBRC 102493 / NCCB 82005 / GB17</strain>
        <strain evidence="2">DSM 2944</strain>
    </source>
</reference>